<accession>A0A2H0VA55</accession>
<feature type="transmembrane region" description="Helical" evidence="14">
    <location>
        <begin position="119"/>
        <end position="138"/>
    </location>
</feature>
<evidence type="ECO:0000256" key="9">
    <source>
        <dbReference type="ARBA" id="ARBA00023136"/>
    </source>
</evidence>
<dbReference type="Pfam" id="PF02673">
    <property type="entry name" value="BacA"/>
    <property type="match status" value="1"/>
</dbReference>
<protein>
    <recommendedName>
        <fullName evidence="4 14">Undecaprenyl-diphosphatase</fullName>
        <ecNumber evidence="3 14">3.6.1.27</ecNumber>
    </recommendedName>
    <alternativeName>
        <fullName evidence="12 14">Bacitracin resistance protein</fullName>
    </alternativeName>
    <alternativeName>
        <fullName evidence="11 14">Undecaprenyl pyrophosphate phosphatase</fullName>
    </alternativeName>
</protein>
<evidence type="ECO:0000313" key="15">
    <source>
        <dbReference type="EMBL" id="PIR95978.1"/>
    </source>
</evidence>
<name>A0A2H0VA55_9BACT</name>
<dbReference type="PANTHER" id="PTHR30622">
    <property type="entry name" value="UNDECAPRENYL-DIPHOSPHATASE"/>
    <property type="match status" value="1"/>
</dbReference>
<proteinExistence type="inferred from homology"/>
<evidence type="ECO:0000256" key="11">
    <source>
        <dbReference type="ARBA" id="ARBA00032707"/>
    </source>
</evidence>
<feature type="transmembrane region" description="Helical" evidence="14">
    <location>
        <begin position="218"/>
        <end position="239"/>
    </location>
</feature>
<evidence type="ECO:0000256" key="5">
    <source>
        <dbReference type="ARBA" id="ARBA00022475"/>
    </source>
</evidence>
<feature type="transmembrane region" description="Helical" evidence="14">
    <location>
        <begin position="46"/>
        <end position="67"/>
    </location>
</feature>
<dbReference type="AlphaFoldDB" id="A0A2H0VA55"/>
<evidence type="ECO:0000256" key="12">
    <source>
        <dbReference type="ARBA" id="ARBA00032932"/>
    </source>
</evidence>
<dbReference type="PANTHER" id="PTHR30622:SF4">
    <property type="entry name" value="UNDECAPRENYL-DIPHOSPHATASE"/>
    <property type="match status" value="1"/>
</dbReference>
<comment type="caution">
    <text evidence="15">The sequence shown here is derived from an EMBL/GenBank/DDBJ whole genome shotgun (WGS) entry which is preliminary data.</text>
</comment>
<evidence type="ECO:0000256" key="13">
    <source>
        <dbReference type="ARBA" id="ARBA00047594"/>
    </source>
</evidence>
<dbReference type="NCBIfam" id="TIGR00753">
    <property type="entry name" value="undec_PP_bacA"/>
    <property type="match status" value="1"/>
</dbReference>
<evidence type="ECO:0000256" key="14">
    <source>
        <dbReference type="HAMAP-Rule" id="MF_01006"/>
    </source>
</evidence>
<evidence type="ECO:0000256" key="2">
    <source>
        <dbReference type="ARBA" id="ARBA00010621"/>
    </source>
</evidence>
<comment type="catalytic activity">
    <reaction evidence="13 14">
        <text>di-trans,octa-cis-undecaprenyl diphosphate + H2O = di-trans,octa-cis-undecaprenyl phosphate + phosphate + H(+)</text>
        <dbReference type="Rhea" id="RHEA:28094"/>
        <dbReference type="ChEBI" id="CHEBI:15377"/>
        <dbReference type="ChEBI" id="CHEBI:15378"/>
        <dbReference type="ChEBI" id="CHEBI:43474"/>
        <dbReference type="ChEBI" id="CHEBI:58405"/>
        <dbReference type="ChEBI" id="CHEBI:60392"/>
        <dbReference type="EC" id="3.6.1.27"/>
    </reaction>
</comment>
<evidence type="ECO:0000256" key="8">
    <source>
        <dbReference type="ARBA" id="ARBA00022989"/>
    </source>
</evidence>
<evidence type="ECO:0000256" key="4">
    <source>
        <dbReference type="ARBA" id="ARBA00021581"/>
    </source>
</evidence>
<dbReference type="Proteomes" id="UP000230922">
    <property type="component" value="Unassembled WGS sequence"/>
</dbReference>
<keyword evidence="7 14" id="KW-0378">Hydrolase</keyword>
<comment type="subcellular location">
    <subcellularLocation>
        <location evidence="1 14">Cell membrane</location>
        <topology evidence="1 14">Multi-pass membrane protein</topology>
    </subcellularLocation>
</comment>
<evidence type="ECO:0000313" key="16">
    <source>
        <dbReference type="Proteomes" id="UP000230922"/>
    </source>
</evidence>
<dbReference type="HAMAP" id="MF_01006">
    <property type="entry name" value="Undec_diphosphatase"/>
    <property type="match status" value="1"/>
</dbReference>
<feature type="transmembrane region" description="Helical" evidence="14">
    <location>
        <begin position="150"/>
        <end position="168"/>
    </location>
</feature>
<evidence type="ECO:0000256" key="10">
    <source>
        <dbReference type="ARBA" id="ARBA00023251"/>
    </source>
</evidence>
<keyword evidence="6 14" id="KW-0812">Transmembrane</keyword>
<dbReference type="GO" id="GO:0071555">
    <property type="term" value="P:cell wall organization"/>
    <property type="evidence" value="ECO:0007669"/>
    <property type="project" value="UniProtKB-KW"/>
</dbReference>
<gene>
    <name evidence="14 15" type="primary">uppP</name>
    <name evidence="15" type="ORF">COT92_03415</name>
</gene>
<dbReference type="GO" id="GO:0046677">
    <property type="term" value="P:response to antibiotic"/>
    <property type="evidence" value="ECO:0007669"/>
    <property type="project" value="UniProtKB-UniRule"/>
</dbReference>
<feature type="transmembrane region" description="Helical" evidence="14">
    <location>
        <begin position="88"/>
        <end position="107"/>
    </location>
</feature>
<sequence length="269" mass="29541">MEIFQAFILGAVQGLSEFLPISSSGHLVVVPWLFNWHDPGLGFNVALHWGTLLGVIVYFWQDITLLFKGFRHSLFKKTRDFQNNIYQKLSWFLIVASIPGAIVGKLLEEQAENTFRNPFLIAMTLGGFGLILWIADYYGKKAKNLDKIGWGTTILIGLSQAFAIIPGVSRSGSTMAAGLGLGLKRADAARFSFLMSIPIIFGAGLVKINQFASGVSGLELAVGFAAAAIFGFLAIKYLLRFLSNNGFGVFVWYRLALAALILIVYFGRM</sequence>
<organism evidence="15 16">
    <name type="scientific">Candidatus Doudnabacteria bacterium CG10_big_fil_rev_8_21_14_0_10_42_18</name>
    <dbReference type="NCBI Taxonomy" id="1974552"/>
    <lineage>
        <taxon>Bacteria</taxon>
        <taxon>Candidatus Doudnaibacteriota</taxon>
    </lineage>
</organism>
<evidence type="ECO:0000256" key="6">
    <source>
        <dbReference type="ARBA" id="ARBA00022692"/>
    </source>
</evidence>
<comment type="miscellaneous">
    <text evidence="14">Bacitracin is thought to be involved in the inhibition of peptidoglycan synthesis by sequestering undecaprenyl diphosphate, thereby reducing the pool of lipid carrier available.</text>
</comment>
<keyword evidence="14" id="KW-0961">Cell wall biogenesis/degradation</keyword>
<keyword evidence="14" id="KW-0573">Peptidoglycan synthesis</keyword>
<keyword evidence="5 14" id="KW-1003">Cell membrane</keyword>
<keyword evidence="14" id="KW-0133">Cell shape</keyword>
<keyword evidence="8 14" id="KW-1133">Transmembrane helix</keyword>
<feature type="transmembrane region" description="Helical" evidence="14">
    <location>
        <begin position="251"/>
        <end position="267"/>
    </location>
</feature>
<feature type="transmembrane region" description="Helical" evidence="14">
    <location>
        <begin position="188"/>
        <end position="206"/>
    </location>
</feature>
<comment type="similarity">
    <text evidence="2 14">Belongs to the UppP family.</text>
</comment>
<dbReference type="GO" id="GO:0050380">
    <property type="term" value="F:undecaprenyl-diphosphatase activity"/>
    <property type="evidence" value="ECO:0007669"/>
    <property type="project" value="UniProtKB-UniRule"/>
</dbReference>
<keyword evidence="9 14" id="KW-0472">Membrane</keyword>
<dbReference type="GO" id="GO:0008360">
    <property type="term" value="P:regulation of cell shape"/>
    <property type="evidence" value="ECO:0007669"/>
    <property type="project" value="UniProtKB-KW"/>
</dbReference>
<comment type="function">
    <text evidence="14">Catalyzes the dephosphorylation of undecaprenyl diphosphate (UPP). Confers resistance to bacitracin.</text>
</comment>
<keyword evidence="10 14" id="KW-0046">Antibiotic resistance</keyword>
<dbReference type="GO" id="GO:0005886">
    <property type="term" value="C:plasma membrane"/>
    <property type="evidence" value="ECO:0007669"/>
    <property type="project" value="UniProtKB-SubCell"/>
</dbReference>
<dbReference type="EC" id="3.6.1.27" evidence="3 14"/>
<dbReference type="InterPro" id="IPR003824">
    <property type="entry name" value="UppP"/>
</dbReference>
<dbReference type="EMBL" id="PFAK01000058">
    <property type="protein sequence ID" value="PIR95978.1"/>
    <property type="molecule type" value="Genomic_DNA"/>
</dbReference>
<dbReference type="GO" id="GO:0009252">
    <property type="term" value="P:peptidoglycan biosynthetic process"/>
    <property type="evidence" value="ECO:0007669"/>
    <property type="project" value="UniProtKB-KW"/>
</dbReference>
<evidence type="ECO:0000256" key="7">
    <source>
        <dbReference type="ARBA" id="ARBA00022801"/>
    </source>
</evidence>
<evidence type="ECO:0000256" key="1">
    <source>
        <dbReference type="ARBA" id="ARBA00004651"/>
    </source>
</evidence>
<evidence type="ECO:0000256" key="3">
    <source>
        <dbReference type="ARBA" id="ARBA00012374"/>
    </source>
</evidence>
<reference evidence="16" key="1">
    <citation type="submission" date="2017-09" db="EMBL/GenBank/DDBJ databases">
        <title>Depth-based differentiation of microbial function through sediment-hosted aquifers and enrichment of novel symbionts in the deep terrestrial subsurface.</title>
        <authorList>
            <person name="Probst A.J."/>
            <person name="Ladd B."/>
            <person name="Jarett J.K."/>
            <person name="Geller-Mcgrath D.E."/>
            <person name="Sieber C.M.K."/>
            <person name="Emerson J.B."/>
            <person name="Anantharaman K."/>
            <person name="Thomas B.C."/>
            <person name="Malmstrom R."/>
            <person name="Stieglmeier M."/>
            <person name="Klingl A."/>
            <person name="Woyke T."/>
            <person name="Ryan C.M."/>
            <person name="Banfield J.F."/>
        </authorList>
    </citation>
    <scope>NUCLEOTIDE SEQUENCE [LARGE SCALE GENOMIC DNA]</scope>
</reference>